<proteinExistence type="predicted"/>
<evidence type="ECO:0000256" key="1">
    <source>
        <dbReference type="SAM" id="SignalP"/>
    </source>
</evidence>
<feature type="signal peptide" evidence="1">
    <location>
        <begin position="1"/>
        <end position="19"/>
    </location>
</feature>
<name>F2QZG1_KOMPC</name>
<evidence type="ECO:0000313" key="2">
    <source>
        <dbReference type="EMBL" id="CCA40789.1"/>
    </source>
</evidence>
<sequence>MTKLTILLSVLLQLFSVLAEVPKKTEWSSHTTYWTSTLEALRTVTPTGTERAVIGEAPYEYKLIGNDQFDPGLNAKREIIDCEAVCCGAVPTSDPLRRRDVCECENVCCPGDDCETYVTTTQPWTGTYETTYTVPPTGTEPGTVVIETPVTYVTTTQPWTGTYETTYTVPPTGTEPGTVVIETPVTYVTTTKPWTGTYETTHTVPASGTEPGTVIIETPIKYLNTSISASTSTWTKINTVTQFISCPVCTIPKTITVTPKISNETVTIIISQPHGTSSRTTTVVKTDGASVSSHSYKTALTTDVKPEEKTSTKLGTVTTVSGSHSAIDTVTGSLSDYHASSIPHTVKSEEKASSTVTHTISSSTVYQVSPSNGASWLSVRLNTALSIIGTLFAAVFI</sequence>
<organism evidence="2 3">
    <name type="scientific">Komagataella phaffii (strain ATCC 76273 / CBS 7435 / CECT 11047 / NRRL Y-11430 / Wegner 21-1)</name>
    <name type="common">Yeast</name>
    <name type="synonym">Pichia pastoris</name>
    <dbReference type="NCBI Taxonomy" id="981350"/>
    <lineage>
        <taxon>Eukaryota</taxon>
        <taxon>Fungi</taxon>
        <taxon>Dikarya</taxon>
        <taxon>Ascomycota</taxon>
        <taxon>Saccharomycotina</taxon>
        <taxon>Pichiomycetes</taxon>
        <taxon>Pichiales</taxon>
        <taxon>Pichiaceae</taxon>
        <taxon>Komagataella</taxon>
    </lineage>
</organism>
<protein>
    <submittedName>
        <fullName evidence="2">Uncharacterized protein</fullName>
    </submittedName>
</protein>
<reference key="2">
    <citation type="submission" date="2011-04" db="EMBL/GenBank/DDBJ databases">
        <title>High-quality genome sequence of Pichia pastoris CBS 7435.</title>
        <authorList>
            <person name="Kueberl A."/>
            <person name="Schneider J."/>
            <person name="Thallinger G.G."/>
            <person name="Anderl I."/>
            <person name="Wibberg D."/>
            <person name="Hajek T."/>
            <person name="Jaenicke S."/>
            <person name="Brinkrolf K."/>
            <person name="Goesmann A."/>
            <person name="Szczepanowski R."/>
            <person name="Puehler A."/>
            <person name="Schwab H."/>
            <person name="Glieder A."/>
            <person name="Pichler H."/>
        </authorList>
    </citation>
    <scope>NUCLEOTIDE SEQUENCE</scope>
    <source>
        <strain>CBS 7435</strain>
    </source>
</reference>
<accession>F2QZG1</accession>
<keyword evidence="1" id="KW-0732">Signal</keyword>
<keyword evidence="3" id="KW-1185">Reference proteome</keyword>
<feature type="chain" id="PRO_5005675986" evidence="1">
    <location>
        <begin position="20"/>
        <end position="397"/>
    </location>
</feature>
<dbReference type="Proteomes" id="UP000006853">
    <property type="component" value="Chromosome 4"/>
</dbReference>
<dbReference type="AlphaFoldDB" id="F2QZG1"/>
<reference evidence="2 3" key="1">
    <citation type="journal article" date="2011" name="J. Biotechnol.">
        <title>High-quality genome sequence of Pichia pastoris CBS7435.</title>
        <authorList>
            <person name="Kuberl A."/>
            <person name="Schneider J."/>
            <person name="Thallinger G.G."/>
            <person name="Anderl I."/>
            <person name="Wibberg D."/>
            <person name="Hajek T."/>
            <person name="Jaenicke S."/>
            <person name="Brinkrolf K."/>
            <person name="Goesmann A."/>
            <person name="Szczepanowski R."/>
            <person name="Puhler A."/>
            <person name="Schwab H."/>
            <person name="Glieder A."/>
            <person name="Pichler H."/>
        </authorList>
    </citation>
    <scope>NUCLEOTIDE SEQUENCE [LARGE SCALE GENOMIC DNA]</scope>
    <source>
        <strain evidence="3">ATCC 76273 / CBS 7435 / CECT 11047 / NRRL Y-11430 / Wegner 21-1</strain>
    </source>
</reference>
<gene>
    <name evidence="2" type="ordered locus">PP7435_Chr4-0629</name>
</gene>
<dbReference type="EMBL" id="FR839631">
    <property type="protein sequence ID" value="CCA40789.1"/>
    <property type="molecule type" value="Genomic_DNA"/>
</dbReference>
<evidence type="ECO:0000313" key="3">
    <source>
        <dbReference type="Proteomes" id="UP000006853"/>
    </source>
</evidence>
<reference evidence="2 3" key="3">
    <citation type="journal article" date="2016" name="FEMS Yeast Res.">
        <title>Curation of the genome annotation of Pichia pastoris (Komagataella phaffii) CBS7435 from gene level to protein function.</title>
        <authorList>
            <person name="Valli M."/>
            <person name="Tatto N.E."/>
            <person name="Peymann A."/>
            <person name="Gruber C."/>
            <person name="Landes N."/>
            <person name="Ekker H."/>
            <person name="Thallinger G.G."/>
            <person name="Mattanovich D."/>
            <person name="Gasser B."/>
            <person name="Graf A.B."/>
        </authorList>
    </citation>
    <scope>GENOME REANNOTATION</scope>
    <source>
        <strain evidence="2 3">ATCC 76273 / CBS 7435 / CECT 11047 / NRRL Y-11430 / Wegner 21-1</strain>
    </source>
</reference>
<dbReference type="HOGENOM" id="CLU_694666_0_0_1"/>